<accession>A0AA40CWI6</accession>
<feature type="region of interest" description="Disordered" evidence="1">
    <location>
        <begin position="1"/>
        <end position="36"/>
    </location>
</feature>
<feature type="compositionally biased region" description="Polar residues" evidence="1">
    <location>
        <begin position="15"/>
        <end position="27"/>
    </location>
</feature>
<feature type="compositionally biased region" description="Polar residues" evidence="1">
    <location>
        <begin position="174"/>
        <end position="189"/>
    </location>
</feature>
<organism evidence="2 3">
    <name type="scientific">Cercophora newfieldiana</name>
    <dbReference type="NCBI Taxonomy" id="92897"/>
    <lineage>
        <taxon>Eukaryota</taxon>
        <taxon>Fungi</taxon>
        <taxon>Dikarya</taxon>
        <taxon>Ascomycota</taxon>
        <taxon>Pezizomycotina</taxon>
        <taxon>Sordariomycetes</taxon>
        <taxon>Sordariomycetidae</taxon>
        <taxon>Sordariales</taxon>
        <taxon>Lasiosphaeriaceae</taxon>
        <taxon>Cercophora</taxon>
    </lineage>
</organism>
<dbReference type="EMBL" id="JAULSV010000002">
    <property type="protein sequence ID" value="KAK0651784.1"/>
    <property type="molecule type" value="Genomic_DNA"/>
</dbReference>
<protein>
    <submittedName>
        <fullName evidence="2">Uncharacterized protein</fullName>
    </submittedName>
</protein>
<comment type="caution">
    <text evidence="2">The sequence shown here is derived from an EMBL/GenBank/DDBJ whole genome shotgun (WGS) entry which is preliminary data.</text>
</comment>
<gene>
    <name evidence="2" type="ORF">B0T16DRAFT_86924</name>
</gene>
<evidence type="ECO:0000313" key="3">
    <source>
        <dbReference type="Proteomes" id="UP001174936"/>
    </source>
</evidence>
<evidence type="ECO:0000313" key="2">
    <source>
        <dbReference type="EMBL" id="KAK0651784.1"/>
    </source>
</evidence>
<reference evidence="2" key="1">
    <citation type="submission" date="2023-06" db="EMBL/GenBank/DDBJ databases">
        <title>Genome-scale phylogeny and comparative genomics of the fungal order Sordariales.</title>
        <authorList>
            <consortium name="Lawrence Berkeley National Laboratory"/>
            <person name="Hensen N."/>
            <person name="Bonometti L."/>
            <person name="Westerberg I."/>
            <person name="Brannstrom I.O."/>
            <person name="Guillou S."/>
            <person name="Cros-Aarteil S."/>
            <person name="Calhoun S."/>
            <person name="Haridas S."/>
            <person name="Kuo A."/>
            <person name="Mondo S."/>
            <person name="Pangilinan J."/>
            <person name="Riley R."/>
            <person name="Labutti K."/>
            <person name="Andreopoulos B."/>
            <person name="Lipzen A."/>
            <person name="Chen C."/>
            <person name="Yanf M."/>
            <person name="Daum C."/>
            <person name="Ng V."/>
            <person name="Clum A."/>
            <person name="Steindorff A."/>
            <person name="Ohm R."/>
            <person name="Martin F."/>
            <person name="Silar P."/>
            <person name="Natvig D."/>
            <person name="Lalanne C."/>
            <person name="Gautier V."/>
            <person name="Ament-Velasquez S.L."/>
            <person name="Kruys A."/>
            <person name="Hutchinson M.I."/>
            <person name="Powell A.J."/>
            <person name="Barry K."/>
            <person name="Miller A.N."/>
            <person name="Grigoriev I.V."/>
            <person name="Debuchy R."/>
            <person name="Gladieux P."/>
            <person name="Thoren M.H."/>
            <person name="Johannesson H."/>
        </authorList>
    </citation>
    <scope>NUCLEOTIDE SEQUENCE</scope>
    <source>
        <strain evidence="2">SMH2532-1</strain>
    </source>
</reference>
<proteinExistence type="predicted"/>
<dbReference type="AlphaFoldDB" id="A0AA40CWI6"/>
<dbReference type="Proteomes" id="UP001174936">
    <property type="component" value="Unassembled WGS sequence"/>
</dbReference>
<keyword evidence="3" id="KW-1185">Reference proteome</keyword>
<name>A0AA40CWI6_9PEZI</name>
<feature type="region of interest" description="Disordered" evidence="1">
    <location>
        <begin position="163"/>
        <end position="189"/>
    </location>
</feature>
<evidence type="ECO:0000256" key="1">
    <source>
        <dbReference type="SAM" id="MobiDB-lite"/>
    </source>
</evidence>
<sequence length="217" mass="23397">MEGTMFKSTLGGGCQTSNATPAPNFDSSWHAAPPPARSLSGRRMPCLLTLASCYLSLYPLVQVVRRLEDRGGPMVGTHVFSVLQTPEISSFGLLPPPKLMLRHQSRPGSWGTRTQTGGKMPPGYAKRVAVVVWWVRFSPTLLFETMLLPCLAGVGFQCRRSTLQPPNQGKGKVSNVSRPAATTSGGKSNCCGANNSTKEHECFSGLQHHIDTTTIGR</sequence>